<dbReference type="RefSeq" id="WP_278338942.1">
    <property type="nucleotide sequence ID" value="NZ_MNQH01000001.1"/>
</dbReference>
<evidence type="ECO:0008006" key="4">
    <source>
        <dbReference type="Google" id="ProtNLM"/>
    </source>
</evidence>
<comment type="caution">
    <text evidence="2">The sequence shown here is derived from an EMBL/GenBank/DDBJ whole genome shotgun (WGS) entry which is preliminary data.</text>
</comment>
<dbReference type="Proteomes" id="UP000187417">
    <property type="component" value="Unassembled WGS sequence"/>
</dbReference>
<feature type="chain" id="PRO_5012705355" description="Outer membrane protein beta-barrel domain-containing protein" evidence="1">
    <location>
        <begin position="21"/>
        <end position="261"/>
    </location>
</feature>
<proteinExistence type="predicted"/>
<evidence type="ECO:0000313" key="3">
    <source>
        <dbReference type="Proteomes" id="UP000187417"/>
    </source>
</evidence>
<feature type="signal peptide" evidence="1">
    <location>
        <begin position="1"/>
        <end position="20"/>
    </location>
</feature>
<protein>
    <recommendedName>
        <fullName evidence="4">Outer membrane protein beta-barrel domain-containing protein</fullName>
    </recommendedName>
</protein>
<reference evidence="2 3" key="1">
    <citation type="journal article" date="2016" name="Nat. Biotechnol.">
        <title>Measurement of bacterial replication rates in microbial communities.</title>
        <authorList>
            <person name="Brown C.T."/>
            <person name="Olm M.R."/>
            <person name="Thomas B.C."/>
            <person name="Banfield J.F."/>
        </authorList>
    </citation>
    <scope>NUCLEOTIDE SEQUENCE [LARGE SCALE GENOMIC DNA]</scope>
    <source>
        <strain evidence="2">CAG:67_53_122</strain>
    </source>
</reference>
<organism evidence="2 3">
    <name type="scientific">Alistipes putredinis</name>
    <dbReference type="NCBI Taxonomy" id="28117"/>
    <lineage>
        <taxon>Bacteria</taxon>
        <taxon>Pseudomonadati</taxon>
        <taxon>Bacteroidota</taxon>
        <taxon>Bacteroidia</taxon>
        <taxon>Bacteroidales</taxon>
        <taxon>Rikenellaceae</taxon>
        <taxon>Alistipes</taxon>
    </lineage>
</organism>
<name>A0A1Q6FD32_9BACT</name>
<dbReference type="EMBL" id="MNQH01000001">
    <property type="protein sequence ID" value="OKY96775.1"/>
    <property type="molecule type" value="Genomic_DNA"/>
</dbReference>
<gene>
    <name evidence="2" type="ORF">BHV66_01580</name>
</gene>
<evidence type="ECO:0000256" key="1">
    <source>
        <dbReference type="SAM" id="SignalP"/>
    </source>
</evidence>
<dbReference type="STRING" id="28117.BHV66_01580"/>
<evidence type="ECO:0000313" key="2">
    <source>
        <dbReference type="EMBL" id="OKY96775.1"/>
    </source>
</evidence>
<dbReference type="AlphaFoldDB" id="A0A1Q6FD32"/>
<sequence length="261" mass="29800">MKKIFTFLIGLSLWTLTATAQEPVPETTSPVATETDSLQRVVNDLSQQLRHQKNEELDRKIWKNRSKYFNLGYVKQSLVFKDFGDEKLKNDFGVSISWGKTYYLHKKPLLGMLKFGLDWSWVDLNYSKYTISESEEPGSGSVGDIMDETIDIGNHQLEYGMQVGPSITINPVHELKISLYFRLTPSYSMMYLDDSFNSNFALFYSFGGSVAWKVISVGVEGRWGQAKYNGFSLEDADLEGISSTKTKLKTNSVRFYVGFRF</sequence>
<keyword evidence="1" id="KW-0732">Signal</keyword>
<accession>A0A1Q6FD32</accession>